<sequence length="566" mass="64592">MATSGQKFCDICISQHITTPANVWCPECEENFCEKCKIHHEIAKATKKHETIGIENVLKLPKFVQEIKTNCLEHDERFVIFCGDHEVPCCVECLHTTHNNCRMLTPVKKIVQNIKDSSAFLDIEVSLADLLSNIKRIIEDRTANLQELVKQKAQCEEEIKTARETINSYIDSLERDLTNKLHQVFVAKDRRIKQVLTDLEARKITVDEMQKNVNSIKTIASNFQTFIAIRELAQWAHKEETDLQHLFENESFNWTEVSVVLMKLQAVKNSFTDIGRIEIKESSVNTQLKVRKTRQAQLMDTVCMSLNIDMINLKEKVKVNLQKKDENVEILDCAILKNGYLLFSDRPNKCLLMLDANGKSRKNIDLPFKPTRFTVIDEQNIAITSDDKVHVLKLNEGEVTKTFHQGTNVGSIALYCDNKLIVEHLGKGYAMIDLAGNTEQVISITLTEKYFHALVCIRDELYYVDRQNNKVCCRDIQGSNLWEFQDKGMSSPHGITSDGSNILFVCGLRSKNVFAVSLDGKSFKEILKPLDELAQAVAINYSINRRELVIVTATGFVFLYEVTHNI</sequence>
<keyword evidence="2" id="KW-0175">Coiled coil</keyword>
<feature type="domain" description="B box-type" evidence="3">
    <location>
        <begin position="4"/>
        <end position="54"/>
    </location>
</feature>
<dbReference type="Pfam" id="PF22586">
    <property type="entry name" value="ANCHR-like_BBOX"/>
    <property type="match status" value="1"/>
</dbReference>
<dbReference type="PANTHER" id="PTHR25462:SF296">
    <property type="entry name" value="MEIOTIC P26, ISOFORM F"/>
    <property type="match status" value="1"/>
</dbReference>
<proteinExistence type="predicted"/>
<dbReference type="Gene3D" id="3.30.160.60">
    <property type="entry name" value="Classic Zinc Finger"/>
    <property type="match status" value="1"/>
</dbReference>
<gene>
    <name evidence="4" type="ORF">MCOR_14535</name>
</gene>
<dbReference type="SUPFAM" id="SSF63829">
    <property type="entry name" value="Calcium-dependent phosphotriesterase"/>
    <property type="match status" value="1"/>
</dbReference>
<feature type="coiled-coil region" evidence="2">
    <location>
        <begin position="138"/>
        <end position="172"/>
    </location>
</feature>
<keyword evidence="1" id="KW-0862">Zinc</keyword>
<dbReference type="PROSITE" id="PS50119">
    <property type="entry name" value="ZF_BBOX"/>
    <property type="match status" value="1"/>
</dbReference>
<dbReference type="EMBL" id="CACVKT020002553">
    <property type="protein sequence ID" value="CAC5378324.1"/>
    <property type="molecule type" value="Genomic_DNA"/>
</dbReference>
<dbReference type="Gene3D" id="2.120.10.30">
    <property type="entry name" value="TolB, C-terminal domain"/>
    <property type="match status" value="1"/>
</dbReference>
<dbReference type="OrthoDB" id="6107505at2759"/>
<reference evidence="4 5" key="1">
    <citation type="submission" date="2020-06" db="EMBL/GenBank/DDBJ databases">
        <authorList>
            <person name="Li R."/>
            <person name="Bekaert M."/>
        </authorList>
    </citation>
    <scope>NUCLEOTIDE SEQUENCE [LARGE SCALE GENOMIC DNA]</scope>
    <source>
        <strain evidence="5">wild</strain>
    </source>
</reference>
<dbReference type="InterPro" id="IPR000315">
    <property type="entry name" value="Znf_B-box"/>
</dbReference>
<evidence type="ECO:0000256" key="2">
    <source>
        <dbReference type="SAM" id="Coils"/>
    </source>
</evidence>
<evidence type="ECO:0000259" key="3">
    <source>
        <dbReference type="PROSITE" id="PS50119"/>
    </source>
</evidence>
<accession>A0A6J8B5N7</accession>
<dbReference type="InterPro" id="IPR047153">
    <property type="entry name" value="TRIM45/56/19-like"/>
</dbReference>
<protein>
    <recommendedName>
        <fullName evidence="3">B box-type domain-containing protein</fullName>
    </recommendedName>
</protein>
<keyword evidence="1" id="KW-0863">Zinc-finger</keyword>
<evidence type="ECO:0000256" key="1">
    <source>
        <dbReference type="PROSITE-ProRule" id="PRU00024"/>
    </source>
</evidence>
<dbReference type="PANTHER" id="PTHR25462">
    <property type="entry name" value="BONUS, ISOFORM C-RELATED"/>
    <property type="match status" value="1"/>
</dbReference>
<dbReference type="AlphaFoldDB" id="A0A6J8B5N7"/>
<keyword evidence="1" id="KW-0479">Metal-binding</keyword>
<keyword evidence="5" id="KW-1185">Reference proteome</keyword>
<dbReference type="SUPFAM" id="SSF57845">
    <property type="entry name" value="B-box zinc-binding domain"/>
    <property type="match status" value="1"/>
</dbReference>
<organism evidence="4 5">
    <name type="scientific">Mytilus coruscus</name>
    <name type="common">Sea mussel</name>
    <dbReference type="NCBI Taxonomy" id="42192"/>
    <lineage>
        <taxon>Eukaryota</taxon>
        <taxon>Metazoa</taxon>
        <taxon>Spiralia</taxon>
        <taxon>Lophotrochozoa</taxon>
        <taxon>Mollusca</taxon>
        <taxon>Bivalvia</taxon>
        <taxon>Autobranchia</taxon>
        <taxon>Pteriomorphia</taxon>
        <taxon>Mytilida</taxon>
        <taxon>Mytiloidea</taxon>
        <taxon>Mytilidae</taxon>
        <taxon>Mytilinae</taxon>
        <taxon>Mytilus</taxon>
    </lineage>
</organism>
<dbReference type="Proteomes" id="UP000507470">
    <property type="component" value="Unassembled WGS sequence"/>
</dbReference>
<evidence type="ECO:0000313" key="5">
    <source>
        <dbReference type="Proteomes" id="UP000507470"/>
    </source>
</evidence>
<name>A0A6J8B5N7_MYTCO</name>
<evidence type="ECO:0000313" key="4">
    <source>
        <dbReference type="EMBL" id="CAC5378324.1"/>
    </source>
</evidence>
<dbReference type="GO" id="GO:0008270">
    <property type="term" value="F:zinc ion binding"/>
    <property type="evidence" value="ECO:0007669"/>
    <property type="project" value="UniProtKB-KW"/>
</dbReference>
<dbReference type="CDD" id="cd19757">
    <property type="entry name" value="Bbox1"/>
    <property type="match status" value="1"/>
</dbReference>
<dbReference type="InterPro" id="IPR011042">
    <property type="entry name" value="6-blade_b-propeller_TolB-like"/>
</dbReference>